<comment type="caution">
    <text evidence="2">The sequence shown here is derived from an EMBL/GenBank/DDBJ whole genome shotgun (WGS) entry which is preliminary data.</text>
</comment>
<feature type="region of interest" description="Disordered" evidence="1">
    <location>
        <begin position="119"/>
        <end position="147"/>
    </location>
</feature>
<evidence type="ECO:0000313" key="2">
    <source>
        <dbReference type="EMBL" id="KAL3683094.1"/>
    </source>
</evidence>
<dbReference type="AlphaFoldDB" id="A0ABD3GZ08"/>
<protein>
    <submittedName>
        <fullName evidence="2">Uncharacterized protein</fullName>
    </submittedName>
</protein>
<reference evidence="2 3" key="1">
    <citation type="submission" date="2024-09" db="EMBL/GenBank/DDBJ databases">
        <title>Chromosome-scale assembly of Riccia sorocarpa.</title>
        <authorList>
            <person name="Paukszto L."/>
        </authorList>
    </citation>
    <scope>NUCLEOTIDE SEQUENCE [LARGE SCALE GENOMIC DNA]</scope>
    <source>
        <strain evidence="2">LP-2024</strain>
        <tissue evidence="2">Aerial parts of the thallus</tissue>
    </source>
</reference>
<dbReference type="EMBL" id="JBJQOH010000006">
    <property type="protein sequence ID" value="KAL3683094.1"/>
    <property type="molecule type" value="Genomic_DNA"/>
</dbReference>
<keyword evidence="3" id="KW-1185">Reference proteome</keyword>
<sequence length="189" mass="21336">MLPLQFLGRRRVNTWIKLQKRMIVSCRNFTKTAKAYKKKYLGEFKKYREDKLYNDKSGNDIKVTCRFYDELDKESGNSLHVKKVIHADAAGSDNPCPVEDDSFLEKSLDTTENRETIECSSSKVTSGVEGPGAKSPPKEKPTTMKQDQDRICSILENLVGAVTEIGNKIEKNASRLNSYATSTQFKGDI</sequence>
<feature type="compositionally biased region" description="Basic and acidic residues" evidence="1">
    <location>
        <begin position="136"/>
        <end position="147"/>
    </location>
</feature>
<proteinExistence type="predicted"/>
<gene>
    <name evidence="2" type="ORF">R1sor_001116</name>
</gene>
<accession>A0ABD3GZ08</accession>
<evidence type="ECO:0000313" key="3">
    <source>
        <dbReference type="Proteomes" id="UP001633002"/>
    </source>
</evidence>
<name>A0ABD3GZ08_9MARC</name>
<evidence type="ECO:0000256" key="1">
    <source>
        <dbReference type="SAM" id="MobiDB-lite"/>
    </source>
</evidence>
<dbReference type="Proteomes" id="UP001633002">
    <property type="component" value="Unassembled WGS sequence"/>
</dbReference>
<organism evidence="2 3">
    <name type="scientific">Riccia sorocarpa</name>
    <dbReference type="NCBI Taxonomy" id="122646"/>
    <lineage>
        <taxon>Eukaryota</taxon>
        <taxon>Viridiplantae</taxon>
        <taxon>Streptophyta</taxon>
        <taxon>Embryophyta</taxon>
        <taxon>Marchantiophyta</taxon>
        <taxon>Marchantiopsida</taxon>
        <taxon>Marchantiidae</taxon>
        <taxon>Marchantiales</taxon>
        <taxon>Ricciaceae</taxon>
        <taxon>Riccia</taxon>
    </lineage>
</organism>